<dbReference type="InterPro" id="IPR017970">
    <property type="entry name" value="Homeobox_CS"/>
</dbReference>
<keyword evidence="11" id="KW-1185">Reference proteome</keyword>
<proteinExistence type="predicted"/>
<keyword evidence="5 6" id="KW-0539">Nucleus</keyword>
<evidence type="ECO:0000259" key="9">
    <source>
        <dbReference type="PROSITE" id="PS50071"/>
    </source>
</evidence>
<dbReference type="Proteomes" id="UP001367676">
    <property type="component" value="Unassembled WGS sequence"/>
</dbReference>
<dbReference type="CDD" id="cd00086">
    <property type="entry name" value="homeodomain"/>
    <property type="match status" value="1"/>
</dbReference>
<dbReference type="InterPro" id="IPR009057">
    <property type="entry name" value="Homeodomain-like_sf"/>
</dbReference>
<name>A0AAN9TV87_9HEMI</name>
<feature type="DNA-binding region" description="Homeobox" evidence="6">
    <location>
        <begin position="17"/>
        <end position="76"/>
    </location>
</feature>
<dbReference type="GO" id="GO:0000981">
    <property type="term" value="F:DNA-binding transcription factor activity, RNA polymerase II-specific"/>
    <property type="evidence" value="ECO:0007669"/>
    <property type="project" value="InterPro"/>
</dbReference>
<dbReference type="PROSITE" id="PS00027">
    <property type="entry name" value="HOMEOBOX_1"/>
    <property type="match status" value="1"/>
</dbReference>
<comment type="caution">
    <text evidence="10">The sequence shown here is derived from an EMBL/GenBank/DDBJ whole genome shotgun (WGS) entry which is preliminary data.</text>
</comment>
<evidence type="ECO:0000313" key="11">
    <source>
        <dbReference type="Proteomes" id="UP001367676"/>
    </source>
</evidence>
<evidence type="ECO:0000256" key="4">
    <source>
        <dbReference type="ARBA" id="ARBA00023155"/>
    </source>
</evidence>
<evidence type="ECO:0000256" key="2">
    <source>
        <dbReference type="ARBA" id="ARBA00022473"/>
    </source>
</evidence>
<dbReference type="Gene3D" id="1.10.10.60">
    <property type="entry name" value="Homeodomain-like"/>
    <property type="match status" value="1"/>
</dbReference>
<feature type="domain" description="Homeobox" evidence="9">
    <location>
        <begin position="15"/>
        <end position="75"/>
    </location>
</feature>
<dbReference type="GO" id="GO:0000978">
    <property type="term" value="F:RNA polymerase II cis-regulatory region sequence-specific DNA binding"/>
    <property type="evidence" value="ECO:0007669"/>
    <property type="project" value="TreeGrafter"/>
</dbReference>
<feature type="compositionally biased region" description="Polar residues" evidence="8">
    <location>
        <begin position="147"/>
        <end position="159"/>
    </location>
</feature>
<feature type="region of interest" description="Disordered" evidence="8">
    <location>
        <begin position="1"/>
        <end position="23"/>
    </location>
</feature>
<evidence type="ECO:0000256" key="8">
    <source>
        <dbReference type="SAM" id="MobiDB-lite"/>
    </source>
</evidence>
<dbReference type="SMART" id="SM00389">
    <property type="entry name" value="HOX"/>
    <property type="match status" value="1"/>
</dbReference>
<evidence type="ECO:0000256" key="6">
    <source>
        <dbReference type="PROSITE-ProRule" id="PRU00108"/>
    </source>
</evidence>
<sequence>MTRRIGHPYQNRTPPKRKKPRTSFTRLQIAELEKRFHKQKYLASAERASLAKNLKMTDAQVKTWFQNRRTKWRRQTAEEREAERQAASRLIMSLHNEVISKGLYGPTPSSLEREAPPPFSALQGLQSWASTSPVGLPVQPVSEHHSSPPTHYTISTQPPIASPIC</sequence>
<gene>
    <name evidence="10" type="ORF">V9T40_002865</name>
</gene>
<evidence type="ECO:0000313" key="10">
    <source>
        <dbReference type="EMBL" id="KAK7591252.1"/>
    </source>
</evidence>
<dbReference type="InterPro" id="IPR020479">
    <property type="entry name" value="HD_metazoa"/>
</dbReference>
<dbReference type="SUPFAM" id="SSF46689">
    <property type="entry name" value="Homeodomain-like"/>
    <property type="match status" value="1"/>
</dbReference>
<feature type="region of interest" description="Disordered" evidence="8">
    <location>
        <begin position="136"/>
        <end position="165"/>
    </location>
</feature>
<dbReference type="AlphaFoldDB" id="A0AAN9TV87"/>
<dbReference type="Pfam" id="PF00046">
    <property type="entry name" value="Homeodomain"/>
    <property type="match status" value="1"/>
</dbReference>
<dbReference type="PRINTS" id="PR00024">
    <property type="entry name" value="HOMEOBOX"/>
</dbReference>
<reference evidence="10 11" key="1">
    <citation type="submission" date="2024-03" db="EMBL/GenBank/DDBJ databases">
        <title>Adaptation during the transition from Ophiocordyceps entomopathogen to insect associate is accompanied by gene loss and intensified selection.</title>
        <authorList>
            <person name="Ward C.M."/>
            <person name="Onetto C.A."/>
            <person name="Borneman A.R."/>
        </authorList>
    </citation>
    <scope>NUCLEOTIDE SEQUENCE [LARGE SCALE GENOMIC DNA]</scope>
    <source>
        <strain evidence="10">AWRI1</strain>
        <tissue evidence="10">Single Adult Female</tissue>
    </source>
</reference>
<evidence type="ECO:0000256" key="5">
    <source>
        <dbReference type="ARBA" id="ARBA00023242"/>
    </source>
</evidence>
<comment type="subcellular location">
    <subcellularLocation>
        <location evidence="1 6 7">Nucleus</location>
    </subcellularLocation>
</comment>
<evidence type="ECO:0000256" key="1">
    <source>
        <dbReference type="ARBA" id="ARBA00004123"/>
    </source>
</evidence>
<dbReference type="PANTHER" id="PTHR45921:SF6">
    <property type="entry name" value="C15"/>
    <property type="match status" value="1"/>
</dbReference>
<dbReference type="GO" id="GO:0048513">
    <property type="term" value="P:animal organ development"/>
    <property type="evidence" value="ECO:0007669"/>
    <property type="project" value="TreeGrafter"/>
</dbReference>
<evidence type="ECO:0000256" key="7">
    <source>
        <dbReference type="RuleBase" id="RU000682"/>
    </source>
</evidence>
<keyword evidence="4 6" id="KW-0371">Homeobox</keyword>
<dbReference type="InterPro" id="IPR042247">
    <property type="entry name" value="TLX1/2/3"/>
</dbReference>
<organism evidence="10 11">
    <name type="scientific">Parthenolecanium corni</name>
    <dbReference type="NCBI Taxonomy" id="536013"/>
    <lineage>
        <taxon>Eukaryota</taxon>
        <taxon>Metazoa</taxon>
        <taxon>Ecdysozoa</taxon>
        <taxon>Arthropoda</taxon>
        <taxon>Hexapoda</taxon>
        <taxon>Insecta</taxon>
        <taxon>Pterygota</taxon>
        <taxon>Neoptera</taxon>
        <taxon>Paraneoptera</taxon>
        <taxon>Hemiptera</taxon>
        <taxon>Sternorrhyncha</taxon>
        <taxon>Coccoidea</taxon>
        <taxon>Coccidae</taxon>
        <taxon>Parthenolecanium</taxon>
    </lineage>
</organism>
<accession>A0AAN9TV87</accession>
<dbReference type="InterPro" id="IPR001356">
    <property type="entry name" value="HD"/>
</dbReference>
<dbReference type="EMBL" id="JBBCAQ010000022">
    <property type="protein sequence ID" value="KAK7591252.1"/>
    <property type="molecule type" value="Genomic_DNA"/>
</dbReference>
<dbReference type="PROSITE" id="PS50071">
    <property type="entry name" value="HOMEOBOX_2"/>
    <property type="match status" value="1"/>
</dbReference>
<protein>
    <recommendedName>
        <fullName evidence="9">Homeobox domain-containing protein</fullName>
    </recommendedName>
</protein>
<dbReference type="PANTHER" id="PTHR45921">
    <property type="entry name" value="IP01054P"/>
    <property type="match status" value="1"/>
</dbReference>
<evidence type="ECO:0000256" key="3">
    <source>
        <dbReference type="ARBA" id="ARBA00023125"/>
    </source>
</evidence>
<dbReference type="GO" id="GO:0005634">
    <property type="term" value="C:nucleus"/>
    <property type="evidence" value="ECO:0007669"/>
    <property type="project" value="UniProtKB-SubCell"/>
</dbReference>
<keyword evidence="2" id="KW-0217">Developmental protein</keyword>
<dbReference type="FunFam" id="1.10.10.60:FF:000040">
    <property type="entry name" value="T-cell leukemia homeobox protein 3"/>
    <property type="match status" value="1"/>
</dbReference>
<keyword evidence="3 6" id="KW-0238">DNA-binding</keyword>